<evidence type="ECO:0000313" key="1">
    <source>
        <dbReference type="EMBL" id="CAE2313668.1"/>
    </source>
</evidence>
<dbReference type="EMBL" id="HBKN01029614">
    <property type="protein sequence ID" value="CAE2313801.1"/>
    <property type="molecule type" value="Transcribed_RNA"/>
</dbReference>
<dbReference type="EMBL" id="HBKN01029647">
    <property type="protein sequence ID" value="CAE2313832.1"/>
    <property type="molecule type" value="Transcribed_RNA"/>
</dbReference>
<organism evidence="4">
    <name type="scientific">Guillardia theta</name>
    <name type="common">Cryptophyte</name>
    <name type="synonym">Cryptomonas phi</name>
    <dbReference type="NCBI Taxonomy" id="55529"/>
    <lineage>
        <taxon>Eukaryota</taxon>
        <taxon>Cryptophyceae</taxon>
        <taxon>Pyrenomonadales</taxon>
        <taxon>Geminigeraceae</taxon>
        <taxon>Guillardia</taxon>
    </lineage>
</organism>
<evidence type="ECO:0000313" key="2">
    <source>
        <dbReference type="EMBL" id="CAE2313735.1"/>
    </source>
</evidence>
<dbReference type="EMBL" id="HBKN01029570">
    <property type="protein sequence ID" value="CAE2313735.1"/>
    <property type="molecule type" value="Transcribed_RNA"/>
</dbReference>
<dbReference type="EMBL" id="HBKN01029514">
    <property type="protein sequence ID" value="CAE2313668.1"/>
    <property type="molecule type" value="Transcribed_RNA"/>
</dbReference>
<dbReference type="AlphaFoldDB" id="A0A6U6BCJ1"/>
<evidence type="ECO:0000313" key="4">
    <source>
        <dbReference type="EMBL" id="CAE2313823.1"/>
    </source>
</evidence>
<reference evidence="4" key="1">
    <citation type="submission" date="2021-01" db="EMBL/GenBank/DDBJ databases">
        <authorList>
            <person name="Corre E."/>
            <person name="Pelletier E."/>
            <person name="Niang G."/>
            <person name="Scheremetjew M."/>
            <person name="Finn R."/>
            <person name="Kale V."/>
            <person name="Holt S."/>
            <person name="Cochrane G."/>
            <person name="Meng A."/>
            <person name="Brown T."/>
            <person name="Cohen L."/>
        </authorList>
    </citation>
    <scope>NUCLEOTIDE SEQUENCE</scope>
    <source>
        <strain evidence="4">CCMP 2712</strain>
    </source>
</reference>
<gene>
    <name evidence="1" type="ORF">GTHE00462_LOCUS22869</name>
    <name evidence="2" type="ORF">GTHE00462_LOCUS22909</name>
    <name evidence="3" type="ORF">GTHE00462_LOCUS22946</name>
    <name evidence="4" type="ORF">GTHE00462_LOCUS22960</name>
    <name evidence="5" type="ORF">GTHE00462_LOCUS22965</name>
</gene>
<sequence length="437" mass="49124">MVMQRAVREARARIEQNRFGESEALEQKVKSMTRHFLKTAEKEPKLKSRPSWGNVMKKTSDPVFMAPGWIKESVVIESMAARIFSLQTRLENEQRKSERLMNLQTMVGDPKEHSFKPKKQSVASYASDRRNAFNTSQAFFQAWKTVCLQSKLKSKEDQIGEASRRAKKFEEDCYWFDFTDKWANKIDSILRTQRGGVRTAGGEETAKSHGAARQEQELMMFDEGGERTRGREQYMWSWLKEAPVLSLPIKLPDSIVVRTANPTHEFCRGFTFVVRADSHSVILTELKLASSSSSSFSFSASQRSKIMIKASKVSPADNSTPSSLSSFSPLSIDASSCLPAFNLLDDEPSYGSILIRQGVKIPARSQRTIFVGSSSGCFAVRGNKKPWEVVDRDAKGFVDILPGKAIDVDESKAIKLGMREKVVCFCGELVFKFDVSS</sequence>
<evidence type="ECO:0000313" key="5">
    <source>
        <dbReference type="EMBL" id="CAE2313832.1"/>
    </source>
</evidence>
<protein>
    <submittedName>
        <fullName evidence="4">Uncharacterized protein</fullName>
    </submittedName>
</protein>
<accession>A0A6U6BCJ1</accession>
<proteinExistence type="predicted"/>
<evidence type="ECO:0000313" key="3">
    <source>
        <dbReference type="EMBL" id="CAE2313801.1"/>
    </source>
</evidence>
<dbReference type="EMBL" id="HBKN01029636">
    <property type="protein sequence ID" value="CAE2313823.1"/>
    <property type="molecule type" value="Transcribed_RNA"/>
</dbReference>
<name>A0A6U6BCJ1_GUITH</name>